<evidence type="ECO:0000256" key="3">
    <source>
        <dbReference type="SAM" id="MobiDB-lite"/>
    </source>
</evidence>
<feature type="region of interest" description="Disordered" evidence="3">
    <location>
        <begin position="268"/>
        <end position="370"/>
    </location>
</feature>
<dbReference type="Gene3D" id="3.40.50.150">
    <property type="entry name" value="Vaccinia Virus protein VP39"/>
    <property type="match status" value="1"/>
</dbReference>
<reference evidence="4 5" key="1">
    <citation type="journal article" date="2018" name="Plant J.">
        <title>Genome sequences of Chlorella sorokiniana UTEX 1602 and Micractinium conductrix SAG 241.80: implications to maltose excretion by a green alga.</title>
        <authorList>
            <person name="Arriola M.B."/>
            <person name="Velmurugan N."/>
            <person name="Zhang Y."/>
            <person name="Plunkett M.H."/>
            <person name="Hondzo H."/>
            <person name="Barney B.M."/>
        </authorList>
    </citation>
    <scope>NUCLEOTIDE SEQUENCE [LARGE SCALE GENOMIC DNA]</scope>
    <source>
        <strain evidence="4 5">SAG 241.80</strain>
    </source>
</reference>
<name>A0A2P6VCV5_9CHLO</name>
<dbReference type="STRING" id="554055.A0A2P6VCV5"/>
<dbReference type="SUPFAM" id="SSF53335">
    <property type="entry name" value="S-adenosyl-L-methionine-dependent methyltransferases"/>
    <property type="match status" value="1"/>
</dbReference>
<feature type="non-terminal residue" evidence="4">
    <location>
        <position position="1"/>
    </location>
</feature>
<keyword evidence="5" id="KW-1185">Reference proteome</keyword>
<dbReference type="EMBL" id="LHPF02000012">
    <property type="protein sequence ID" value="PSC71909.1"/>
    <property type="molecule type" value="Genomic_DNA"/>
</dbReference>
<dbReference type="GO" id="GO:0032259">
    <property type="term" value="P:methylation"/>
    <property type="evidence" value="ECO:0007669"/>
    <property type="project" value="UniProtKB-KW"/>
</dbReference>
<dbReference type="OrthoDB" id="16816at2759"/>
<keyword evidence="2" id="KW-0808">Transferase</keyword>
<organism evidence="4 5">
    <name type="scientific">Micractinium conductrix</name>
    <dbReference type="NCBI Taxonomy" id="554055"/>
    <lineage>
        <taxon>Eukaryota</taxon>
        <taxon>Viridiplantae</taxon>
        <taxon>Chlorophyta</taxon>
        <taxon>core chlorophytes</taxon>
        <taxon>Trebouxiophyceae</taxon>
        <taxon>Chlorellales</taxon>
        <taxon>Chlorellaceae</taxon>
        <taxon>Chlorella clade</taxon>
        <taxon>Micractinium</taxon>
    </lineage>
</organism>
<dbReference type="Proteomes" id="UP000239649">
    <property type="component" value="Unassembled WGS sequence"/>
</dbReference>
<sequence length="370" mass="38571">FDGCNCYLRQKEAEVAGVLLVASDNAADATSEAAAVQQAARRQAPAIAQAAQQLFAAVSVSQQVIVSCLGLHWVNDVPGVMAQCRHALKPDGLFLAAMFGGQTLQELRIACTVAQQEREGGVSPRVSPLAHVRDAGNLLTRAGLAIPRWMWIRYRSMGESSGLLRQRQELPRSVALASAATYAALFGEEDGSIPATYEVIYMTGWAPHPAQQRPAQRGSATVSFEDLVQDLGDPEWVDRKDPGSIPKYMPGVGEGVAFDVGSMTVTSTGGGAAEGQGGNASTTATLGEGHKLGEAGSAEARGARGSDTQAGSGGPTRIADRAEAGAEHLATAPGVGKSAAVREQAGRNQDPASADEREPGIQGRTNWQKS</sequence>
<evidence type="ECO:0000313" key="5">
    <source>
        <dbReference type="Proteomes" id="UP000239649"/>
    </source>
</evidence>
<dbReference type="GO" id="GO:0008168">
    <property type="term" value="F:methyltransferase activity"/>
    <property type="evidence" value="ECO:0007669"/>
    <property type="project" value="UniProtKB-KW"/>
</dbReference>
<dbReference type="InterPro" id="IPR050602">
    <property type="entry name" value="Malonyl-ACP_OMT"/>
</dbReference>
<dbReference type="PANTHER" id="PTHR13090">
    <property type="entry name" value="ARGININE-HYDROXYLASE NDUFAF5, MITOCHONDRIAL"/>
    <property type="match status" value="1"/>
</dbReference>
<evidence type="ECO:0000313" key="4">
    <source>
        <dbReference type="EMBL" id="PSC71909.1"/>
    </source>
</evidence>
<feature type="compositionally biased region" description="Low complexity" evidence="3">
    <location>
        <begin position="294"/>
        <end position="306"/>
    </location>
</feature>
<proteinExistence type="predicted"/>
<protein>
    <submittedName>
        <fullName evidence="4">Methyltransferase At1g22800</fullName>
    </submittedName>
</protein>
<dbReference type="AlphaFoldDB" id="A0A2P6VCV5"/>
<keyword evidence="1 4" id="KW-0489">Methyltransferase</keyword>
<dbReference type="GO" id="GO:0032981">
    <property type="term" value="P:mitochondrial respiratory chain complex I assembly"/>
    <property type="evidence" value="ECO:0007669"/>
    <property type="project" value="TreeGrafter"/>
</dbReference>
<feature type="compositionally biased region" description="Gly residues" evidence="3">
    <location>
        <begin position="268"/>
        <end position="278"/>
    </location>
</feature>
<evidence type="ECO:0000256" key="2">
    <source>
        <dbReference type="ARBA" id="ARBA00022679"/>
    </source>
</evidence>
<dbReference type="GO" id="GO:0005739">
    <property type="term" value="C:mitochondrion"/>
    <property type="evidence" value="ECO:0007669"/>
    <property type="project" value="TreeGrafter"/>
</dbReference>
<accession>A0A2P6VCV5</accession>
<comment type="caution">
    <text evidence="4">The sequence shown here is derived from an EMBL/GenBank/DDBJ whole genome shotgun (WGS) entry which is preliminary data.</text>
</comment>
<gene>
    <name evidence="4" type="ORF">C2E20_4822</name>
</gene>
<dbReference type="PANTHER" id="PTHR13090:SF1">
    <property type="entry name" value="ARGININE-HYDROXYLASE NDUFAF5, MITOCHONDRIAL"/>
    <property type="match status" value="1"/>
</dbReference>
<evidence type="ECO:0000256" key="1">
    <source>
        <dbReference type="ARBA" id="ARBA00022603"/>
    </source>
</evidence>
<dbReference type="InterPro" id="IPR029063">
    <property type="entry name" value="SAM-dependent_MTases_sf"/>
</dbReference>